<comment type="caution">
    <text evidence="1">The sequence shown here is derived from an EMBL/GenBank/DDBJ whole genome shotgun (WGS) entry which is preliminary data.</text>
</comment>
<protein>
    <submittedName>
        <fullName evidence="1">Uncharacterized protein</fullName>
    </submittedName>
</protein>
<gene>
    <name evidence="1" type="ORF">V1477_020486</name>
</gene>
<name>A0ABD2AM22_VESMC</name>
<evidence type="ECO:0000313" key="2">
    <source>
        <dbReference type="Proteomes" id="UP001607303"/>
    </source>
</evidence>
<accession>A0ABD2AM22</accession>
<keyword evidence="2" id="KW-1185">Reference proteome</keyword>
<dbReference type="AlphaFoldDB" id="A0ABD2AM22"/>
<evidence type="ECO:0000313" key="1">
    <source>
        <dbReference type="EMBL" id="KAL2721666.1"/>
    </source>
</evidence>
<dbReference type="Proteomes" id="UP001607303">
    <property type="component" value="Unassembled WGS sequence"/>
</dbReference>
<sequence length="65" mass="7065">MAFHIISTCAQGVICNVLEQSKENSKCNDIAQLKMIVKRQHVKHNAPSIITANILIEKIYGSGGG</sequence>
<organism evidence="1 2">
    <name type="scientific">Vespula maculifrons</name>
    <name type="common">Eastern yellow jacket</name>
    <name type="synonym">Wasp</name>
    <dbReference type="NCBI Taxonomy" id="7453"/>
    <lineage>
        <taxon>Eukaryota</taxon>
        <taxon>Metazoa</taxon>
        <taxon>Ecdysozoa</taxon>
        <taxon>Arthropoda</taxon>
        <taxon>Hexapoda</taxon>
        <taxon>Insecta</taxon>
        <taxon>Pterygota</taxon>
        <taxon>Neoptera</taxon>
        <taxon>Endopterygota</taxon>
        <taxon>Hymenoptera</taxon>
        <taxon>Apocrita</taxon>
        <taxon>Aculeata</taxon>
        <taxon>Vespoidea</taxon>
        <taxon>Vespidae</taxon>
        <taxon>Vespinae</taxon>
        <taxon>Vespula</taxon>
    </lineage>
</organism>
<proteinExistence type="predicted"/>
<dbReference type="EMBL" id="JAYRBN010000116">
    <property type="protein sequence ID" value="KAL2721666.1"/>
    <property type="molecule type" value="Genomic_DNA"/>
</dbReference>
<reference evidence="1 2" key="1">
    <citation type="journal article" date="2024" name="Ann. Entomol. Soc. Am.">
        <title>Genomic analyses of the southern and eastern yellowjacket wasps (Hymenoptera: Vespidae) reveal evolutionary signatures of social life.</title>
        <authorList>
            <person name="Catto M.A."/>
            <person name="Caine P.B."/>
            <person name="Orr S.E."/>
            <person name="Hunt B.G."/>
            <person name="Goodisman M.A.D."/>
        </authorList>
    </citation>
    <scope>NUCLEOTIDE SEQUENCE [LARGE SCALE GENOMIC DNA]</scope>
    <source>
        <strain evidence="1">232</strain>
        <tissue evidence="1">Head and thorax</tissue>
    </source>
</reference>